<name>A0AA39IC13_9AGAR</name>
<keyword evidence="1" id="KW-1133">Transmembrane helix</keyword>
<sequence length="134" mass="15141">MFGNGIVFGKATLFCASSFRLSHPLSHSLVFFLDIILWFARTSIFGALPITVFHGQLRSRSSTMHIRVQRARFVVGWFYFGIRGGFCISIGCFCGSRNLQKQFHDSSIEHSLSTSPSSKYPLPRSGLRSYIILR</sequence>
<dbReference type="EMBL" id="JAUEPT010000397">
    <property type="protein sequence ID" value="KAK0421641.1"/>
    <property type="molecule type" value="Genomic_DNA"/>
</dbReference>
<dbReference type="Proteomes" id="UP001175226">
    <property type="component" value="Unassembled WGS sequence"/>
</dbReference>
<evidence type="ECO:0000313" key="2">
    <source>
        <dbReference type="EMBL" id="KAK0421641.1"/>
    </source>
</evidence>
<feature type="transmembrane region" description="Helical" evidence="1">
    <location>
        <begin position="73"/>
        <end position="91"/>
    </location>
</feature>
<dbReference type="AlphaFoldDB" id="A0AA39IC13"/>
<reference evidence="2" key="1">
    <citation type="submission" date="2023-06" db="EMBL/GenBank/DDBJ databases">
        <authorList>
            <consortium name="Lawrence Berkeley National Laboratory"/>
            <person name="Ahrendt S."/>
            <person name="Sahu N."/>
            <person name="Indic B."/>
            <person name="Wong-Bajracharya J."/>
            <person name="Merenyi Z."/>
            <person name="Ke H.-M."/>
            <person name="Monk M."/>
            <person name="Kocsube S."/>
            <person name="Drula E."/>
            <person name="Lipzen A."/>
            <person name="Balint B."/>
            <person name="Henrissat B."/>
            <person name="Andreopoulos B."/>
            <person name="Martin F.M."/>
            <person name="Harder C.B."/>
            <person name="Rigling D."/>
            <person name="Ford K.L."/>
            <person name="Foster G.D."/>
            <person name="Pangilinan J."/>
            <person name="Papanicolaou A."/>
            <person name="Barry K."/>
            <person name="LaButti K."/>
            <person name="Viragh M."/>
            <person name="Koriabine M."/>
            <person name="Yan M."/>
            <person name="Riley R."/>
            <person name="Champramary S."/>
            <person name="Plett K.L."/>
            <person name="Tsai I.J."/>
            <person name="Slot J."/>
            <person name="Sipos G."/>
            <person name="Plett J."/>
            <person name="Nagy L.G."/>
            <person name="Grigoriev I.V."/>
        </authorList>
    </citation>
    <scope>NUCLEOTIDE SEQUENCE</scope>
    <source>
        <strain evidence="2">FPL87.14</strain>
    </source>
</reference>
<evidence type="ECO:0000256" key="1">
    <source>
        <dbReference type="SAM" id="Phobius"/>
    </source>
</evidence>
<proteinExistence type="predicted"/>
<keyword evidence="3" id="KW-1185">Reference proteome</keyword>
<gene>
    <name evidence="2" type="ORF">EV421DRAFT_880092</name>
</gene>
<accession>A0AA39IC13</accession>
<evidence type="ECO:0000313" key="3">
    <source>
        <dbReference type="Proteomes" id="UP001175226"/>
    </source>
</evidence>
<keyword evidence="1" id="KW-0472">Membrane</keyword>
<comment type="caution">
    <text evidence="2">The sequence shown here is derived from an EMBL/GenBank/DDBJ whole genome shotgun (WGS) entry which is preliminary data.</text>
</comment>
<keyword evidence="1" id="KW-0812">Transmembrane</keyword>
<organism evidence="2 3">
    <name type="scientific">Armillaria borealis</name>
    <dbReference type="NCBI Taxonomy" id="47425"/>
    <lineage>
        <taxon>Eukaryota</taxon>
        <taxon>Fungi</taxon>
        <taxon>Dikarya</taxon>
        <taxon>Basidiomycota</taxon>
        <taxon>Agaricomycotina</taxon>
        <taxon>Agaricomycetes</taxon>
        <taxon>Agaricomycetidae</taxon>
        <taxon>Agaricales</taxon>
        <taxon>Marasmiineae</taxon>
        <taxon>Physalacriaceae</taxon>
        <taxon>Armillaria</taxon>
    </lineage>
</organism>
<feature type="transmembrane region" description="Helical" evidence="1">
    <location>
        <begin position="29"/>
        <end position="53"/>
    </location>
</feature>
<protein>
    <submittedName>
        <fullName evidence="2">Uncharacterized protein</fullName>
    </submittedName>
</protein>